<feature type="domain" description="C2H2-type" evidence="3">
    <location>
        <begin position="436"/>
        <end position="463"/>
    </location>
</feature>
<dbReference type="PANTHER" id="PTHR47591:SF1">
    <property type="entry name" value="ZINC FINGER PROTEIN ZAT2-RELATED"/>
    <property type="match status" value="1"/>
</dbReference>
<dbReference type="SUPFAM" id="SSF57667">
    <property type="entry name" value="beta-beta-alpha zinc fingers"/>
    <property type="match status" value="2"/>
</dbReference>
<keyword evidence="5" id="KW-1185">Reference proteome</keyword>
<dbReference type="Gene3D" id="3.30.160.60">
    <property type="entry name" value="Classic Zinc Finger"/>
    <property type="match status" value="2"/>
</dbReference>
<dbReference type="InterPro" id="IPR036236">
    <property type="entry name" value="Znf_C2H2_sf"/>
</dbReference>
<accession>A0AAP0R5J0</accession>
<comment type="caution">
    <text evidence="4">The sequence shown here is derived from an EMBL/GenBank/DDBJ whole genome shotgun (WGS) entry which is preliminary data.</text>
</comment>
<feature type="region of interest" description="Disordered" evidence="2">
    <location>
        <begin position="1"/>
        <end position="41"/>
    </location>
</feature>
<feature type="region of interest" description="Disordered" evidence="2">
    <location>
        <begin position="227"/>
        <end position="247"/>
    </location>
</feature>
<dbReference type="PANTHER" id="PTHR47591">
    <property type="entry name" value="ZINC FINGER PROTEIN ZAT2-RELATED"/>
    <property type="match status" value="1"/>
</dbReference>
<dbReference type="SMART" id="SM00355">
    <property type="entry name" value="ZnF_C2H2"/>
    <property type="match status" value="4"/>
</dbReference>
<dbReference type="EMBL" id="JBBPBK010000015">
    <property type="protein sequence ID" value="KAK9269700.1"/>
    <property type="molecule type" value="Genomic_DNA"/>
</dbReference>
<sequence length="600" mass="65662">MDEDQQNQFDVPLQDSEKTPASGSLDTSVSEDRKPPMTTNGRLWIKLKIPNSGGELSGEESVQDHYSPTPPGKNLSRICNVCNKGFSSGKALGGHMRIHVQANKDLLLKKTQNPKLKKHLTDLSSMAMARSGDCDTVNADGPMSNSKPTCSLCGKNFPSMKSLFGHMRCHPEREWRGIQPPSATAKNSSSSTLSDAVPRKTDDHIDSATTTVGSVVDLSVSLSRWSVTAKRGRKSTTSTARTGNIGSDENIPDAVYNLMMLAQGHGDSLSYKQRDDVSEATNSNSLTIKAEIEDKNRASEWVVPSKKRRIEASPVGYKRNFPTKKLKIEAQTDDIVLKKMDGGKGKALLESEFFLPEKPVIMNSDREYYLREDQMEESDSDGGIPGEELNRSYKISRKMIKKTRRKVKLRDLGTVGEVAPLVDQIHKQIPAATDRYKCSTCNRSFPTHQALGGHRSSHNKVKNIHTMDESAYAADASTAEDEHYANPTAQVLDETAECEEAASSRVVVGVAPHQCRICNKTFPTGQALGGHKRCHWTGPVEAPPSQVASPGEASQTGRRILSFDLNELPAMEDEEGIESAFTHQPEHAAGYASSSHNSVT</sequence>
<dbReference type="Pfam" id="PF13912">
    <property type="entry name" value="zf-C2H2_6"/>
    <property type="match status" value="4"/>
</dbReference>
<dbReference type="InterPro" id="IPR013087">
    <property type="entry name" value="Znf_C2H2_type"/>
</dbReference>
<evidence type="ECO:0000256" key="2">
    <source>
        <dbReference type="SAM" id="MobiDB-lite"/>
    </source>
</evidence>
<keyword evidence="1" id="KW-0862">Zinc</keyword>
<feature type="compositionally biased region" description="Polar residues" evidence="2">
    <location>
        <begin position="235"/>
        <end position="247"/>
    </location>
</feature>
<feature type="domain" description="C2H2-type" evidence="3">
    <location>
        <begin position="148"/>
        <end position="175"/>
    </location>
</feature>
<protein>
    <recommendedName>
        <fullName evidence="3">C2H2-type domain-containing protein</fullName>
    </recommendedName>
</protein>
<evidence type="ECO:0000313" key="5">
    <source>
        <dbReference type="Proteomes" id="UP001415857"/>
    </source>
</evidence>
<gene>
    <name evidence="4" type="ORF">L1049_001478</name>
</gene>
<feature type="domain" description="C2H2-type" evidence="3">
    <location>
        <begin position="77"/>
        <end position="104"/>
    </location>
</feature>
<feature type="compositionally biased region" description="Polar residues" evidence="2">
    <location>
        <begin position="19"/>
        <end position="28"/>
    </location>
</feature>
<evidence type="ECO:0000256" key="1">
    <source>
        <dbReference type="PROSITE-ProRule" id="PRU00042"/>
    </source>
</evidence>
<feature type="compositionally biased region" description="Polar residues" evidence="2">
    <location>
        <begin position="181"/>
        <end position="194"/>
    </location>
</feature>
<dbReference type="GO" id="GO:0008270">
    <property type="term" value="F:zinc ion binding"/>
    <property type="evidence" value="ECO:0007669"/>
    <property type="project" value="UniProtKB-KW"/>
</dbReference>
<dbReference type="AlphaFoldDB" id="A0AAP0R5J0"/>
<keyword evidence="1" id="KW-0479">Metal-binding</keyword>
<feature type="region of interest" description="Disordered" evidence="2">
    <location>
        <begin position="176"/>
        <end position="205"/>
    </location>
</feature>
<evidence type="ECO:0000259" key="3">
    <source>
        <dbReference type="PROSITE" id="PS50157"/>
    </source>
</evidence>
<dbReference type="Proteomes" id="UP001415857">
    <property type="component" value="Unassembled WGS sequence"/>
</dbReference>
<dbReference type="PROSITE" id="PS00028">
    <property type="entry name" value="ZINC_FINGER_C2H2_1"/>
    <property type="match status" value="4"/>
</dbReference>
<dbReference type="PROSITE" id="PS50157">
    <property type="entry name" value="ZINC_FINGER_C2H2_2"/>
    <property type="match status" value="4"/>
</dbReference>
<evidence type="ECO:0000313" key="4">
    <source>
        <dbReference type="EMBL" id="KAK9269700.1"/>
    </source>
</evidence>
<feature type="domain" description="C2H2-type" evidence="3">
    <location>
        <begin position="513"/>
        <end position="535"/>
    </location>
</feature>
<reference evidence="4 5" key="1">
    <citation type="journal article" date="2024" name="Plant J.">
        <title>Genome sequences and population genomics reveal climatic adaptation and genomic divergence between two closely related sweetgum species.</title>
        <authorList>
            <person name="Xu W.Q."/>
            <person name="Ren C.Q."/>
            <person name="Zhang X.Y."/>
            <person name="Comes H.P."/>
            <person name="Liu X.H."/>
            <person name="Li Y.G."/>
            <person name="Kettle C.J."/>
            <person name="Jalonen R."/>
            <person name="Gaisberger H."/>
            <person name="Ma Y.Z."/>
            <person name="Qiu Y.X."/>
        </authorList>
    </citation>
    <scope>NUCLEOTIDE SEQUENCE [LARGE SCALE GENOMIC DNA]</scope>
    <source>
        <strain evidence="4">Hangzhou</strain>
    </source>
</reference>
<name>A0AAP0R5J0_LIQFO</name>
<keyword evidence="1" id="KW-0863">Zinc-finger</keyword>
<proteinExistence type="predicted"/>
<organism evidence="4 5">
    <name type="scientific">Liquidambar formosana</name>
    <name type="common">Formosan gum</name>
    <dbReference type="NCBI Taxonomy" id="63359"/>
    <lineage>
        <taxon>Eukaryota</taxon>
        <taxon>Viridiplantae</taxon>
        <taxon>Streptophyta</taxon>
        <taxon>Embryophyta</taxon>
        <taxon>Tracheophyta</taxon>
        <taxon>Spermatophyta</taxon>
        <taxon>Magnoliopsida</taxon>
        <taxon>eudicotyledons</taxon>
        <taxon>Gunneridae</taxon>
        <taxon>Pentapetalae</taxon>
        <taxon>Saxifragales</taxon>
        <taxon>Altingiaceae</taxon>
        <taxon>Liquidambar</taxon>
    </lineage>
</organism>